<dbReference type="OrthoDB" id="9810477at2"/>
<dbReference type="CDD" id="cd12797">
    <property type="entry name" value="M23_peptidase"/>
    <property type="match status" value="1"/>
</dbReference>
<dbReference type="STRING" id="1220578.FPE01S_01_08380"/>
<name>A0A0E9MWC8_9BACT</name>
<dbReference type="EMBL" id="BBWV01000001">
    <property type="protein sequence ID" value="GAO41823.1"/>
    <property type="molecule type" value="Genomic_DNA"/>
</dbReference>
<protein>
    <submittedName>
        <fullName evidence="3">Peptidase M23 family protein</fullName>
    </submittedName>
</protein>
<dbReference type="PANTHER" id="PTHR21666">
    <property type="entry name" value="PEPTIDASE-RELATED"/>
    <property type="match status" value="1"/>
</dbReference>
<dbReference type="GO" id="GO:0004222">
    <property type="term" value="F:metalloendopeptidase activity"/>
    <property type="evidence" value="ECO:0007669"/>
    <property type="project" value="TreeGrafter"/>
</dbReference>
<dbReference type="Gene3D" id="2.70.70.10">
    <property type="entry name" value="Glucose Permease (Domain IIA)"/>
    <property type="match status" value="1"/>
</dbReference>
<comment type="caution">
    <text evidence="3">The sequence shown here is derived from an EMBL/GenBank/DDBJ whole genome shotgun (WGS) entry which is preliminary data.</text>
</comment>
<dbReference type="SUPFAM" id="SSF51261">
    <property type="entry name" value="Duplicated hybrid motif"/>
    <property type="match status" value="1"/>
</dbReference>
<evidence type="ECO:0000259" key="2">
    <source>
        <dbReference type="Pfam" id="PF01551"/>
    </source>
</evidence>
<reference evidence="3 4" key="1">
    <citation type="submission" date="2015-04" db="EMBL/GenBank/DDBJ databases">
        <title>Whole genome shotgun sequence of Flavihumibacter petaseus NBRC 106054.</title>
        <authorList>
            <person name="Miyazawa S."/>
            <person name="Hosoyama A."/>
            <person name="Hashimoto M."/>
            <person name="Noguchi M."/>
            <person name="Tsuchikane K."/>
            <person name="Ohji S."/>
            <person name="Yamazoe A."/>
            <person name="Ichikawa N."/>
            <person name="Kimura A."/>
            <person name="Fujita N."/>
        </authorList>
    </citation>
    <scope>NUCLEOTIDE SEQUENCE [LARGE SCALE GENOMIC DNA]</scope>
    <source>
        <strain evidence="3 4">NBRC 106054</strain>
    </source>
</reference>
<evidence type="ECO:0000313" key="3">
    <source>
        <dbReference type="EMBL" id="GAO41823.1"/>
    </source>
</evidence>
<evidence type="ECO:0000256" key="1">
    <source>
        <dbReference type="SAM" id="SignalP"/>
    </source>
</evidence>
<proteinExistence type="predicted"/>
<dbReference type="AlphaFoldDB" id="A0A0E9MWC8"/>
<dbReference type="InterPro" id="IPR050570">
    <property type="entry name" value="Cell_wall_metabolism_enzyme"/>
</dbReference>
<dbReference type="Proteomes" id="UP000033121">
    <property type="component" value="Unassembled WGS sequence"/>
</dbReference>
<dbReference type="PANTHER" id="PTHR21666:SF270">
    <property type="entry name" value="MUREIN HYDROLASE ACTIVATOR ENVC"/>
    <property type="match status" value="1"/>
</dbReference>
<feature type="signal peptide" evidence="1">
    <location>
        <begin position="1"/>
        <end position="17"/>
    </location>
</feature>
<evidence type="ECO:0000313" key="4">
    <source>
        <dbReference type="Proteomes" id="UP000033121"/>
    </source>
</evidence>
<dbReference type="InterPro" id="IPR016047">
    <property type="entry name" value="M23ase_b-sheet_dom"/>
</dbReference>
<keyword evidence="1" id="KW-0732">Signal</keyword>
<feature type="chain" id="PRO_5002429544" evidence="1">
    <location>
        <begin position="18"/>
        <end position="565"/>
    </location>
</feature>
<gene>
    <name evidence="3" type="ORF">FPE01S_01_08380</name>
</gene>
<organism evidence="3 4">
    <name type="scientific">Flavihumibacter petaseus NBRC 106054</name>
    <dbReference type="NCBI Taxonomy" id="1220578"/>
    <lineage>
        <taxon>Bacteria</taxon>
        <taxon>Pseudomonadati</taxon>
        <taxon>Bacteroidota</taxon>
        <taxon>Chitinophagia</taxon>
        <taxon>Chitinophagales</taxon>
        <taxon>Chitinophagaceae</taxon>
        <taxon>Flavihumibacter</taxon>
    </lineage>
</organism>
<keyword evidence="4" id="KW-1185">Reference proteome</keyword>
<feature type="domain" description="M23ase beta-sheet core" evidence="2">
    <location>
        <begin position="51"/>
        <end position="108"/>
    </location>
</feature>
<dbReference type="Pfam" id="PF01551">
    <property type="entry name" value="Peptidase_M23"/>
    <property type="match status" value="1"/>
</dbReference>
<accession>A0A0E9MWC8</accession>
<dbReference type="RefSeq" id="WP_052955501.1">
    <property type="nucleotide sequence ID" value="NZ_BBWV01000001.1"/>
</dbReference>
<sequence>MFRLIFLFLFFPVAAFSQFSPTDYPKGYFRSPLEVPIDLSGNFGELRPNHYHMGLDLKTLRRENLPVYAAAEGYISRIKIEPFGFGRAIYITHPNGYTTVYCHLNNFAPALEAWVTSQQYEHESWELYIQVPPEKFPLKKGDLIAYSGNTGGSQAPHVHFEIRRTTDDVNLNPMLFGFPLQDHTRPSILRLAVYDRRVSTYEQSPRLIGLAAKGAGEWTAAPITVSSPLVSFAITAYDTHDGSTNANGIFEASLWKDNKPVIGFRMDNIGYDATRYLNAHIDYRTKAAGGPYLQHLSELPGYIRSIYTQFSGDGVIDLSDGLSHPIRIDVKDAYGNTSTLQTSVRYDGKGIPAVPAAGQRFYPLMVGVYESPEAEFVVGEKALYDSVSLTCKSQPSALPQVVSAVHQFGSTTIPLQDSILVRIRPSAAIAPGLQGKVVMQRFAGTKKDVSPVTWNKDWAMARFRDFGSFQLVVDTTPPEIHPVGWADNGNLSKAQRLLFSVSDNLGAYKMTRTLLDGAWIRFTNDKARNFEYRFDERCRPGKHQLTIIAFDAAGNRTEKTFSFTR</sequence>
<dbReference type="InterPro" id="IPR011055">
    <property type="entry name" value="Dup_hybrid_motif"/>
</dbReference>